<protein>
    <submittedName>
        <fullName evidence="3">YceI family protein</fullName>
    </submittedName>
</protein>
<dbReference type="PANTHER" id="PTHR34406:SF1">
    <property type="entry name" value="PROTEIN YCEI"/>
    <property type="match status" value="1"/>
</dbReference>
<evidence type="ECO:0000313" key="4">
    <source>
        <dbReference type="Proteomes" id="UP001499984"/>
    </source>
</evidence>
<evidence type="ECO:0000259" key="2">
    <source>
        <dbReference type="SMART" id="SM00867"/>
    </source>
</evidence>
<sequence length="198" mass="20553">MAARTLGAVTLTDGTYRLGPSTGRLLIKTGRAGLGRRAGHDLTIEATGWFGEAVVAVGAPDGASVSVTVEAGSLEVREGTGGLKALTDADRGEIKRTLAGTGQLNIAEHATITFRSTRVTGTPQSFEITGELTIKGRTHPVTVHGKSDDSGLVRGWATVTQSAWGIKPYTAFLGALRLADEVRVEFEVAGLDPVDSPG</sequence>
<dbReference type="EMBL" id="BAAAZY010000010">
    <property type="protein sequence ID" value="GAA4055804.1"/>
    <property type="molecule type" value="Genomic_DNA"/>
</dbReference>
<comment type="similarity">
    <text evidence="1">Belongs to the UPF0312 family.</text>
</comment>
<proteinExistence type="inferred from homology"/>
<keyword evidence="4" id="KW-1185">Reference proteome</keyword>
<feature type="domain" description="Lipid/polyisoprenoid-binding YceI-like" evidence="2">
    <location>
        <begin position="15"/>
        <end position="191"/>
    </location>
</feature>
<evidence type="ECO:0000256" key="1">
    <source>
        <dbReference type="ARBA" id="ARBA00008812"/>
    </source>
</evidence>
<gene>
    <name evidence="3" type="ORF">GCM10022233_29610</name>
</gene>
<dbReference type="Pfam" id="PF04264">
    <property type="entry name" value="YceI"/>
    <property type="match status" value="1"/>
</dbReference>
<dbReference type="InterPro" id="IPR007372">
    <property type="entry name" value="Lipid/polyisoprenoid-bd_YceI"/>
</dbReference>
<dbReference type="SUPFAM" id="SSF101874">
    <property type="entry name" value="YceI-like"/>
    <property type="match status" value="1"/>
</dbReference>
<reference evidence="4" key="1">
    <citation type="journal article" date="2019" name="Int. J. Syst. Evol. Microbiol.">
        <title>The Global Catalogue of Microorganisms (GCM) 10K type strain sequencing project: providing services to taxonomists for standard genome sequencing and annotation.</title>
        <authorList>
            <consortium name="The Broad Institute Genomics Platform"/>
            <consortium name="The Broad Institute Genome Sequencing Center for Infectious Disease"/>
            <person name="Wu L."/>
            <person name="Ma J."/>
        </authorList>
    </citation>
    <scope>NUCLEOTIDE SEQUENCE [LARGE SCALE GENOMIC DNA]</scope>
    <source>
        <strain evidence="4">JCM 16925</strain>
    </source>
</reference>
<dbReference type="PANTHER" id="PTHR34406">
    <property type="entry name" value="PROTEIN YCEI"/>
    <property type="match status" value="1"/>
</dbReference>
<dbReference type="Gene3D" id="2.40.128.110">
    <property type="entry name" value="Lipid/polyisoprenoid-binding, YceI-like"/>
    <property type="match status" value="1"/>
</dbReference>
<evidence type="ECO:0000313" key="3">
    <source>
        <dbReference type="EMBL" id="GAA4055804.1"/>
    </source>
</evidence>
<dbReference type="InterPro" id="IPR036761">
    <property type="entry name" value="TTHA0802/YceI-like_sf"/>
</dbReference>
<comment type="caution">
    <text evidence="3">The sequence shown here is derived from an EMBL/GenBank/DDBJ whole genome shotgun (WGS) entry which is preliminary data.</text>
</comment>
<accession>A0ABP7UYQ5</accession>
<dbReference type="Proteomes" id="UP001499984">
    <property type="component" value="Unassembled WGS sequence"/>
</dbReference>
<name>A0ABP7UYQ5_9ACTN</name>
<dbReference type="SMART" id="SM00867">
    <property type="entry name" value="YceI"/>
    <property type="match status" value="1"/>
</dbReference>
<organism evidence="3 4">
    <name type="scientific">Streptomyces shaanxiensis</name>
    <dbReference type="NCBI Taxonomy" id="653357"/>
    <lineage>
        <taxon>Bacteria</taxon>
        <taxon>Bacillati</taxon>
        <taxon>Actinomycetota</taxon>
        <taxon>Actinomycetes</taxon>
        <taxon>Kitasatosporales</taxon>
        <taxon>Streptomycetaceae</taxon>
        <taxon>Streptomyces</taxon>
    </lineage>
</organism>